<evidence type="ECO:0000313" key="2">
    <source>
        <dbReference type="EMBL" id="RAO03327.1"/>
    </source>
</evidence>
<dbReference type="AlphaFoldDB" id="A0A328NAV6"/>
<dbReference type="RefSeq" id="WP_112583528.1">
    <property type="nucleotide sequence ID" value="NZ_JBFAQI010000010.1"/>
</dbReference>
<accession>A0A328NAV6</accession>
<dbReference type="PANTHER" id="PTHR35525:SF3">
    <property type="entry name" value="BLL6575 PROTEIN"/>
    <property type="match status" value="1"/>
</dbReference>
<evidence type="ECO:0000313" key="3">
    <source>
        <dbReference type="EMBL" id="RAO24934.1"/>
    </source>
</evidence>
<dbReference type="InterPro" id="IPR021005">
    <property type="entry name" value="Znf_CGNR"/>
</dbReference>
<keyword evidence="5" id="KW-1185">Reference proteome</keyword>
<organism evidence="2 4">
    <name type="scientific">Micromonospora noduli</name>
    <dbReference type="NCBI Taxonomy" id="709876"/>
    <lineage>
        <taxon>Bacteria</taxon>
        <taxon>Bacillati</taxon>
        <taxon>Actinomycetota</taxon>
        <taxon>Actinomycetes</taxon>
        <taxon>Micromonosporales</taxon>
        <taxon>Micromonosporaceae</taxon>
        <taxon>Micromonospora</taxon>
    </lineage>
</organism>
<sequence length="181" mass="20133">MRFEFIADRPVLDFLPTVAERGHADVEQLTAPTDFAEWAVQAGIVERAPDVDEAGLRHVKALREAMFRLVQALIDGTEAATTDRELVNGAAAGPLPTLRLDVDGVHRNGDLNSVLTALARDCLELHASDDRLALRWCADEHCTRAFVDRSRGARRRWCGMRGCGDRAKAAAYRQRRRTTIL</sequence>
<dbReference type="Proteomes" id="UP000249045">
    <property type="component" value="Unassembled WGS sequence"/>
</dbReference>
<proteinExistence type="predicted"/>
<feature type="domain" description="Zinc finger CGNR" evidence="1">
    <location>
        <begin position="134"/>
        <end position="176"/>
    </location>
</feature>
<protein>
    <recommendedName>
        <fullName evidence="1">Zinc finger CGNR domain-containing protein</fullName>
    </recommendedName>
</protein>
<dbReference type="Pfam" id="PF11706">
    <property type="entry name" value="zf-CGNR"/>
    <property type="match status" value="1"/>
</dbReference>
<dbReference type="Gene3D" id="1.10.3300.10">
    <property type="entry name" value="Jann2411-like domain"/>
    <property type="match status" value="1"/>
</dbReference>
<comment type="caution">
    <text evidence="2">The sequence shown here is derived from an EMBL/GenBank/DDBJ whole genome shotgun (WGS) entry which is preliminary data.</text>
</comment>
<evidence type="ECO:0000313" key="5">
    <source>
        <dbReference type="Proteomes" id="UP000249045"/>
    </source>
</evidence>
<dbReference type="InterPro" id="IPR010852">
    <property type="entry name" value="ABATE"/>
</dbReference>
<gene>
    <name evidence="2" type="ORF">LAH08_02056</name>
    <name evidence="3" type="ORF">MED15_00692</name>
</gene>
<evidence type="ECO:0000313" key="4">
    <source>
        <dbReference type="Proteomes" id="UP000248966"/>
    </source>
</evidence>
<dbReference type="InterPro" id="IPR023286">
    <property type="entry name" value="ABATE_dom_sf"/>
</dbReference>
<evidence type="ECO:0000259" key="1">
    <source>
        <dbReference type="Pfam" id="PF11706"/>
    </source>
</evidence>
<dbReference type="Proteomes" id="UP000248966">
    <property type="component" value="Unassembled WGS sequence"/>
</dbReference>
<dbReference type="SUPFAM" id="SSF160904">
    <property type="entry name" value="Jann2411-like"/>
    <property type="match status" value="1"/>
</dbReference>
<name>A0A328NAV6_9ACTN</name>
<dbReference type="PANTHER" id="PTHR35525">
    <property type="entry name" value="BLL6575 PROTEIN"/>
    <property type="match status" value="1"/>
</dbReference>
<dbReference type="EMBL" id="PYAA01000010">
    <property type="protein sequence ID" value="RAO03327.1"/>
    <property type="molecule type" value="Genomic_DNA"/>
</dbReference>
<dbReference type="EMBL" id="PYAC01000001">
    <property type="protein sequence ID" value="RAO24934.1"/>
    <property type="molecule type" value="Genomic_DNA"/>
</dbReference>
<dbReference type="Pfam" id="PF07336">
    <property type="entry name" value="ABATE"/>
    <property type="match status" value="1"/>
</dbReference>
<reference evidence="4 5" key="1">
    <citation type="submission" date="2018-03" db="EMBL/GenBank/DDBJ databases">
        <title>Defining the species Micromonospora saelicesensis and Micromonospora noduli under the framework of genomics.</title>
        <authorList>
            <person name="Riesco R."/>
            <person name="Trujillo M.E."/>
        </authorList>
    </citation>
    <scope>NUCLEOTIDE SEQUENCE [LARGE SCALE GENOMIC DNA]</scope>
    <source>
        <strain evidence="2 4">LAH08</strain>
        <strain evidence="3 5">MED15</strain>
    </source>
</reference>